<comment type="similarity">
    <text evidence="10">Belongs to the insect chemoreceptor superfamily. Heteromeric odorant receptor channel (TC 1.A.69) family.</text>
</comment>
<organism evidence="11">
    <name type="scientific">Diabrotica virgifera virgifera</name>
    <name type="common">western corn rootworm</name>
    <dbReference type="NCBI Taxonomy" id="50390"/>
    <lineage>
        <taxon>Eukaryota</taxon>
        <taxon>Metazoa</taxon>
        <taxon>Ecdysozoa</taxon>
        <taxon>Arthropoda</taxon>
        <taxon>Hexapoda</taxon>
        <taxon>Insecta</taxon>
        <taxon>Pterygota</taxon>
        <taxon>Neoptera</taxon>
        <taxon>Endopterygota</taxon>
        <taxon>Coleoptera</taxon>
        <taxon>Polyphaga</taxon>
        <taxon>Cucujiformia</taxon>
        <taxon>Chrysomeloidea</taxon>
        <taxon>Chrysomelidae</taxon>
        <taxon>Galerucinae</taxon>
        <taxon>Diabroticina</taxon>
        <taxon>Diabroticites</taxon>
        <taxon>Diabrotica</taxon>
    </lineage>
</organism>
<dbReference type="AlphaFoldDB" id="A0A6P7FX99"/>
<gene>
    <name evidence="11" type="primary">LOC114335191</name>
</gene>
<dbReference type="GO" id="GO:0004984">
    <property type="term" value="F:olfactory receptor activity"/>
    <property type="evidence" value="ECO:0007669"/>
    <property type="project" value="InterPro"/>
</dbReference>
<evidence type="ECO:0000256" key="9">
    <source>
        <dbReference type="ARBA" id="ARBA00023224"/>
    </source>
</evidence>
<keyword evidence="3 10" id="KW-0716">Sensory transduction</keyword>
<sequence length="398" mass="45619">MTLIYPEEGECRMNRDYLIYIRKCLQLHGFKGKKKYFWHATSIFIISLLLGRLFYAFNLITEPKLLVEIIVTYPLGIMAVLKTFMLYFDKKRVQYFYDTITNEFWDYQIAGPGPEAEIKRKHFRVYLLFVCEAGGAFGIIFFLSILPIIERPEGKVPLPFVNWTPFDIDSSPIQVIFRVTMVLYLMLSIASNTVFDGLFFYGVEHLIAQLILLKVLLENIAKDIMEEKNDCEKFSSDKFQNMVYSRLKLCIAHHVKLLKFGKNLQEFCSATLLPQLLMTYFLLVINGFVISISPNELAKVFVLSCISTCAIVELSVYAIPASDLQFEGLSVMDSTICSDWYLFRAPLKKALTFMLIITQEPIFIKAGGLYVIHNPVIIDVAQKAFSAIVLLRALIGVD</sequence>
<dbReference type="PANTHER" id="PTHR21137:SF35">
    <property type="entry name" value="ODORANT RECEPTOR 19A-RELATED"/>
    <property type="match status" value="1"/>
</dbReference>
<comment type="subcellular location">
    <subcellularLocation>
        <location evidence="1 10">Cell membrane</location>
        <topology evidence="1 10">Multi-pass membrane protein</topology>
    </subcellularLocation>
</comment>
<reference evidence="11" key="1">
    <citation type="submission" date="2025-08" db="UniProtKB">
        <authorList>
            <consortium name="RefSeq"/>
        </authorList>
    </citation>
    <scope>IDENTIFICATION</scope>
    <source>
        <tissue evidence="11">Whole insect</tissue>
    </source>
</reference>
<feature type="transmembrane region" description="Helical" evidence="10">
    <location>
        <begin position="125"/>
        <end position="149"/>
    </location>
</feature>
<dbReference type="RefSeq" id="XP_028141184.1">
    <property type="nucleotide sequence ID" value="XM_028285383.1"/>
</dbReference>
<dbReference type="GO" id="GO:0007165">
    <property type="term" value="P:signal transduction"/>
    <property type="evidence" value="ECO:0007669"/>
    <property type="project" value="UniProtKB-KW"/>
</dbReference>
<keyword evidence="4 10" id="KW-0812">Transmembrane</keyword>
<name>A0A6P7FX99_DIAVI</name>
<proteinExistence type="inferred from homology"/>
<keyword evidence="7 10" id="KW-0472">Membrane</keyword>
<keyword evidence="5 10" id="KW-0552">Olfaction</keyword>
<evidence type="ECO:0000256" key="7">
    <source>
        <dbReference type="ARBA" id="ARBA00023136"/>
    </source>
</evidence>
<keyword evidence="9 10" id="KW-0807">Transducer</keyword>
<feature type="transmembrane region" description="Helical" evidence="10">
    <location>
        <begin position="36"/>
        <end position="57"/>
    </location>
</feature>
<dbReference type="InParanoid" id="A0A6P7FX99"/>
<dbReference type="InterPro" id="IPR004117">
    <property type="entry name" value="7tm6_olfct_rcpt"/>
</dbReference>
<evidence type="ECO:0000256" key="3">
    <source>
        <dbReference type="ARBA" id="ARBA00022606"/>
    </source>
</evidence>
<evidence type="ECO:0000256" key="10">
    <source>
        <dbReference type="RuleBase" id="RU351113"/>
    </source>
</evidence>
<evidence type="ECO:0000256" key="4">
    <source>
        <dbReference type="ARBA" id="ARBA00022692"/>
    </source>
</evidence>
<evidence type="ECO:0000256" key="2">
    <source>
        <dbReference type="ARBA" id="ARBA00022475"/>
    </source>
</evidence>
<protein>
    <recommendedName>
        <fullName evidence="10">Odorant receptor</fullName>
    </recommendedName>
</protein>
<keyword evidence="2" id="KW-1003">Cell membrane</keyword>
<dbReference type="Pfam" id="PF02949">
    <property type="entry name" value="7tm_6"/>
    <property type="match status" value="1"/>
</dbReference>
<feature type="transmembrane region" description="Helical" evidence="10">
    <location>
        <begin position="272"/>
        <end position="292"/>
    </location>
</feature>
<feature type="transmembrane region" description="Helical" evidence="10">
    <location>
        <begin position="69"/>
        <end position="88"/>
    </location>
</feature>
<keyword evidence="8 10" id="KW-0675">Receptor</keyword>
<evidence type="ECO:0000256" key="5">
    <source>
        <dbReference type="ARBA" id="ARBA00022725"/>
    </source>
</evidence>
<evidence type="ECO:0000256" key="8">
    <source>
        <dbReference type="ARBA" id="ARBA00023170"/>
    </source>
</evidence>
<evidence type="ECO:0000313" key="11">
    <source>
        <dbReference type="RefSeq" id="XP_028141184.1"/>
    </source>
</evidence>
<evidence type="ECO:0000256" key="6">
    <source>
        <dbReference type="ARBA" id="ARBA00022989"/>
    </source>
</evidence>
<feature type="transmembrane region" description="Helical" evidence="10">
    <location>
        <begin position="298"/>
        <end position="319"/>
    </location>
</feature>
<dbReference type="GO" id="GO:0005886">
    <property type="term" value="C:plasma membrane"/>
    <property type="evidence" value="ECO:0007669"/>
    <property type="project" value="UniProtKB-SubCell"/>
</dbReference>
<keyword evidence="6 10" id="KW-1133">Transmembrane helix</keyword>
<dbReference type="PANTHER" id="PTHR21137">
    <property type="entry name" value="ODORANT RECEPTOR"/>
    <property type="match status" value="1"/>
</dbReference>
<comment type="caution">
    <text evidence="10">Lacks conserved residue(s) required for the propagation of feature annotation.</text>
</comment>
<evidence type="ECO:0000256" key="1">
    <source>
        <dbReference type="ARBA" id="ARBA00004651"/>
    </source>
</evidence>
<accession>A0A6P7FX99</accession>
<dbReference type="OrthoDB" id="6617147at2759"/>
<dbReference type="GO" id="GO:0005549">
    <property type="term" value="F:odorant binding"/>
    <property type="evidence" value="ECO:0007669"/>
    <property type="project" value="InterPro"/>
</dbReference>